<keyword evidence="1" id="KW-0472">Membrane</keyword>
<name>A0A2H9VV67_9SPHI</name>
<reference evidence="2 3" key="1">
    <citation type="submission" date="2017-11" db="EMBL/GenBank/DDBJ databases">
        <title>Genomic Encyclopedia of Archaeal and Bacterial Type Strains, Phase II (KMG-II): From Individual Species to Whole Genera.</title>
        <authorList>
            <person name="Goeker M."/>
        </authorList>
    </citation>
    <scope>NUCLEOTIDE SEQUENCE [LARGE SCALE GENOMIC DNA]</scope>
    <source>
        <strain evidence="2 3">DSM 28175</strain>
    </source>
</reference>
<gene>
    <name evidence="2" type="ORF">CLV57_1741</name>
</gene>
<evidence type="ECO:0000313" key="3">
    <source>
        <dbReference type="Proteomes" id="UP000242687"/>
    </source>
</evidence>
<feature type="transmembrane region" description="Helical" evidence="1">
    <location>
        <begin position="21"/>
        <end position="44"/>
    </location>
</feature>
<protein>
    <recommendedName>
        <fullName evidence="4">DUF2946 domain-containing protein</fullName>
    </recommendedName>
</protein>
<keyword evidence="3" id="KW-1185">Reference proteome</keyword>
<comment type="caution">
    <text evidence="2">The sequence shown here is derived from an EMBL/GenBank/DDBJ whole genome shotgun (WGS) entry which is preliminary data.</text>
</comment>
<sequence length="117" mass="12571">MLLLALKHIFAEVLKKKAKNILIAITLLLCFSTGQVIVLTHSHIAVVSKTSPSKHATTSADESCKICQISHASTPLLNIELPNAIIYGIAYKHQQTASPSYQNISLVLAATRGPPTV</sequence>
<keyword evidence="1" id="KW-1133">Transmembrane helix</keyword>
<organism evidence="2 3">
    <name type="scientific">Mucilaginibacter auburnensis</name>
    <dbReference type="NCBI Taxonomy" id="1457233"/>
    <lineage>
        <taxon>Bacteria</taxon>
        <taxon>Pseudomonadati</taxon>
        <taxon>Bacteroidota</taxon>
        <taxon>Sphingobacteriia</taxon>
        <taxon>Sphingobacteriales</taxon>
        <taxon>Sphingobacteriaceae</taxon>
        <taxon>Mucilaginibacter</taxon>
    </lineage>
</organism>
<accession>A0A2H9VV67</accession>
<dbReference type="AlphaFoldDB" id="A0A2H9VV67"/>
<proteinExistence type="predicted"/>
<keyword evidence="1" id="KW-0812">Transmembrane</keyword>
<dbReference type="EMBL" id="PGFJ01000001">
    <property type="protein sequence ID" value="PJJ84720.1"/>
    <property type="molecule type" value="Genomic_DNA"/>
</dbReference>
<evidence type="ECO:0000313" key="2">
    <source>
        <dbReference type="EMBL" id="PJJ84720.1"/>
    </source>
</evidence>
<evidence type="ECO:0008006" key="4">
    <source>
        <dbReference type="Google" id="ProtNLM"/>
    </source>
</evidence>
<dbReference type="Proteomes" id="UP000242687">
    <property type="component" value="Unassembled WGS sequence"/>
</dbReference>
<evidence type="ECO:0000256" key="1">
    <source>
        <dbReference type="SAM" id="Phobius"/>
    </source>
</evidence>